<dbReference type="SUPFAM" id="SSF55120">
    <property type="entry name" value="Pseudouridine synthase"/>
    <property type="match status" value="1"/>
</dbReference>
<feature type="compositionally biased region" description="Basic residues" evidence="5">
    <location>
        <begin position="352"/>
        <end position="378"/>
    </location>
</feature>
<dbReference type="InterPro" id="IPR000748">
    <property type="entry name" value="PsdUridine_synth_RsuA/RluB/E/F"/>
</dbReference>
<feature type="region of interest" description="Disordered" evidence="5">
    <location>
        <begin position="1"/>
        <end position="25"/>
    </location>
</feature>
<dbReference type="SMART" id="SM00363">
    <property type="entry name" value="S4"/>
    <property type="match status" value="1"/>
</dbReference>
<dbReference type="InterPro" id="IPR036986">
    <property type="entry name" value="S4_RNA-bd_sf"/>
</dbReference>
<dbReference type="InterPro" id="IPR018496">
    <property type="entry name" value="PsdUridine_synth_RsuA/RluB_CS"/>
</dbReference>
<dbReference type="InterPro" id="IPR002942">
    <property type="entry name" value="S4_RNA-bd"/>
</dbReference>
<dbReference type="NCBIfam" id="TIGR00093">
    <property type="entry name" value="pseudouridine synthase"/>
    <property type="match status" value="1"/>
</dbReference>
<dbReference type="EC" id="5.4.99.-" evidence="4"/>
<organism evidence="7 8">
    <name type="scientific">Novipirellula herctigrandis</name>
    <dbReference type="NCBI Taxonomy" id="2527986"/>
    <lineage>
        <taxon>Bacteria</taxon>
        <taxon>Pseudomonadati</taxon>
        <taxon>Planctomycetota</taxon>
        <taxon>Planctomycetia</taxon>
        <taxon>Pirellulales</taxon>
        <taxon>Pirellulaceae</taxon>
        <taxon>Novipirellula</taxon>
    </lineage>
</organism>
<dbReference type="InterPro" id="IPR020103">
    <property type="entry name" value="PsdUridine_synth_cat_dom_sf"/>
</dbReference>
<dbReference type="InterPro" id="IPR042092">
    <property type="entry name" value="PsdUridine_s_RsuA/RluB/E/F_cat"/>
</dbReference>
<dbReference type="InterPro" id="IPR006145">
    <property type="entry name" value="PsdUridine_synth_RsuA/RluA"/>
</dbReference>
<dbReference type="FunFam" id="3.10.290.10:FF:000003">
    <property type="entry name" value="Pseudouridine synthase"/>
    <property type="match status" value="1"/>
</dbReference>
<feature type="compositionally biased region" description="Basic residues" evidence="5">
    <location>
        <begin position="275"/>
        <end position="285"/>
    </location>
</feature>
<keyword evidence="3" id="KW-0694">RNA-binding</keyword>
<evidence type="ECO:0000256" key="1">
    <source>
        <dbReference type="ARBA" id="ARBA00008348"/>
    </source>
</evidence>
<dbReference type="GO" id="GO:0000455">
    <property type="term" value="P:enzyme-directed rRNA pseudouridine synthesis"/>
    <property type="evidence" value="ECO:0007669"/>
    <property type="project" value="UniProtKB-ARBA"/>
</dbReference>
<proteinExistence type="inferred from homology"/>
<dbReference type="Pfam" id="PF00849">
    <property type="entry name" value="PseudoU_synth_2"/>
    <property type="match status" value="1"/>
</dbReference>
<evidence type="ECO:0000313" key="8">
    <source>
        <dbReference type="Proteomes" id="UP000315010"/>
    </source>
</evidence>
<dbReference type="RefSeq" id="WP_146400658.1">
    <property type="nucleotide sequence ID" value="NZ_SJPJ01000001.1"/>
</dbReference>
<keyword evidence="2 4" id="KW-0413">Isomerase</keyword>
<evidence type="ECO:0000256" key="3">
    <source>
        <dbReference type="PROSITE-ProRule" id="PRU00182"/>
    </source>
</evidence>
<dbReference type="Gene3D" id="3.30.70.1560">
    <property type="entry name" value="Alpha-L RNA-binding motif"/>
    <property type="match status" value="1"/>
</dbReference>
<feature type="compositionally biased region" description="Polar residues" evidence="5">
    <location>
        <begin position="384"/>
        <end position="395"/>
    </location>
</feature>
<dbReference type="OrthoDB" id="9807213at2"/>
<dbReference type="Proteomes" id="UP000315010">
    <property type="component" value="Unassembled WGS sequence"/>
</dbReference>
<sequence>MPRRSSKKSASKPKPTRPLSDGDKPVRLQRLLASAGFGSRRMCEEMIVEGRVHVNGAVVDKLGTSVDPKTSKILVDGNALRSQKLVYYAVNKPTGVVTTNSDPEGRPRVIDLVPPTERVFPVGRLDRSSEGLILLTNDGELGQKLAHPKYQIRKVYRVTVAGKVGPEAMRSMQKGMFIAEGYVKVEGAKILKARPKATELEITLQEGKNREIRRVLARLGHKVQQLRRIAIGPLRLGEMPAGSYRVLTHQEIQKLHVAAEASKKAAEARPSGPSRSKKASKKTAGRGRPAGAAKSAGRGKTAGRTKATKSTPSGKVQSGRLQIKGLPSYKPKSEGGVVIGGEESQPKSDKPAKKKSAGKRTSGKRATGKRATGKRTTGKRATGNKATGNKATGSKATGKRGSNASARKSSSRPSRNQANKKRGR</sequence>
<dbReference type="Gene3D" id="3.10.290.10">
    <property type="entry name" value="RNA-binding S4 domain"/>
    <property type="match status" value="1"/>
</dbReference>
<comment type="similarity">
    <text evidence="1 4">Belongs to the pseudouridine synthase RsuA family.</text>
</comment>
<feature type="compositionally biased region" description="Polar residues" evidence="5">
    <location>
        <begin position="308"/>
        <end position="320"/>
    </location>
</feature>
<evidence type="ECO:0000259" key="6">
    <source>
        <dbReference type="SMART" id="SM00363"/>
    </source>
</evidence>
<dbReference type="EMBL" id="SJPJ01000001">
    <property type="protein sequence ID" value="TWT83470.1"/>
    <property type="molecule type" value="Genomic_DNA"/>
</dbReference>
<dbReference type="CDD" id="cd00165">
    <property type="entry name" value="S4"/>
    <property type="match status" value="1"/>
</dbReference>
<evidence type="ECO:0000256" key="5">
    <source>
        <dbReference type="SAM" id="MobiDB-lite"/>
    </source>
</evidence>
<dbReference type="PROSITE" id="PS01149">
    <property type="entry name" value="PSI_RSU"/>
    <property type="match status" value="1"/>
</dbReference>
<evidence type="ECO:0000256" key="4">
    <source>
        <dbReference type="RuleBase" id="RU003887"/>
    </source>
</evidence>
<dbReference type="CDD" id="cd02870">
    <property type="entry name" value="PseudoU_synth_RsuA_like"/>
    <property type="match status" value="1"/>
</dbReference>
<feature type="compositionally biased region" description="Low complexity" evidence="5">
    <location>
        <begin position="399"/>
        <end position="416"/>
    </location>
</feature>
<name>A0A5C5Z8E0_9BACT</name>
<gene>
    <name evidence="7" type="primary">rluB</name>
    <name evidence="7" type="ORF">CA13_49350</name>
</gene>
<reference evidence="7 8" key="1">
    <citation type="submission" date="2019-02" db="EMBL/GenBank/DDBJ databases">
        <title>Deep-cultivation of Planctomycetes and their phenomic and genomic characterization uncovers novel biology.</title>
        <authorList>
            <person name="Wiegand S."/>
            <person name="Jogler M."/>
            <person name="Boedeker C."/>
            <person name="Pinto D."/>
            <person name="Vollmers J."/>
            <person name="Rivas-Marin E."/>
            <person name="Kohn T."/>
            <person name="Peeters S.H."/>
            <person name="Heuer A."/>
            <person name="Rast P."/>
            <person name="Oberbeckmann S."/>
            <person name="Bunk B."/>
            <person name="Jeske O."/>
            <person name="Meyerdierks A."/>
            <person name="Storesund J.E."/>
            <person name="Kallscheuer N."/>
            <person name="Luecker S."/>
            <person name="Lage O.M."/>
            <person name="Pohl T."/>
            <person name="Merkel B.J."/>
            <person name="Hornburger P."/>
            <person name="Mueller R.-W."/>
            <person name="Bruemmer F."/>
            <person name="Labrenz M."/>
            <person name="Spormann A.M."/>
            <person name="Op Den Camp H."/>
            <person name="Overmann J."/>
            <person name="Amann R."/>
            <person name="Jetten M.S.M."/>
            <person name="Mascher T."/>
            <person name="Medema M.H."/>
            <person name="Devos D.P."/>
            <person name="Kaster A.-K."/>
            <person name="Ovreas L."/>
            <person name="Rohde M."/>
            <person name="Galperin M.Y."/>
            <person name="Jogler C."/>
        </authorList>
    </citation>
    <scope>NUCLEOTIDE SEQUENCE [LARGE SCALE GENOMIC DNA]</scope>
    <source>
        <strain evidence="7 8">CA13</strain>
    </source>
</reference>
<dbReference type="PANTHER" id="PTHR47683:SF2">
    <property type="entry name" value="RNA-BINDING S4 DOMAIN-CONTAINING PROTEIN"/>
    <property type="match status" value="1"/>
</dbReference>
<dbReference type="InterPro" id="IPR050343">
    <property type="entry name" value="RsuA_PseudoU_synthase"/>
</dbReference>
<feature type="compositionally biased region" description="Basic residues" evidence="5">
    <location>
        <begin position="1"/>
        <end position="15"/>
    </location>
</feature>
<feature type="compositionally biased region" description="Low complexity" evidence="5">
    <location>
        <begin position="334"/>
        <end position="343"/>
    </location>
</feature>
<protein>
    <recommendedName>
        <fullName evidence="4">Pseudouridine synthase</fullName>
        <ecNumber evidence="4">5.4.99.-</ecNumber>
    </recommendedName>
</protein>
<evidence type="ECO:0000313" key="7">
    <source>
        <dbReference type="EMBL" id="TWT83470.1"/>
    </source>
</evidence>
<dbReference type="PANTHER" id="PTHR47683">
    <property type="entry name" value="PSEUDOURIDINE SYNTHASE FAMILY PROTEIN-RELATED"/>
    <property type="match status" value="1"/>
</dbReference>
<dbReference type="GO" id="GO:0120159">
    <property type="term" value="F:rRNA pseudouridine synthase activity"/>
    <property type="evidence" value="ECO:0007669"/>
    <property type="project" value="UniProtKB-ARBA"/>
</dbReference>
<dbReference type="PROSITE" id="PS50889">
    <property type="entry name" value="S4"/>
    <property type="match status" value="1"/>
</dbReference>
<dbReference type="GO" id="GO:0003723">
    <property type="term" value="F:RNA binding"/>
    <property type="evidence" value="ECO:0007669"/>
    <property type="project" value="UniProtKB-KW"/>
</dbReference>
<dbReference type="InterPro" id="IPR020094">
    <property type="entry name" value="TruA/RsuA/RluB/E/F_N"/>
</dbReference>
<dbReference type="Gene3D" id="3.30.70.580">
    <property type="entry name" value="Pseudouridine synthase I, catalytic domain, N-terminal subdomain"/>
    <property type="match status" value="1"/>
</dbReference>
<evidence type="ECO:0000256" key="2">
    <source>
        <dbReference type="ARBA" id="ARBA00023235"/>
    </source>
</evidence>
<dbReference type="AlphaFoldDB" id="A0A5C5Z8E0"/>
<comment type="caution">
    <text evidence="7">The sequence shown here is derived from an EMBL/GenBank/DDBJ whole genome shotgun (WGS) entry which is preliminary data.</text>
</comment>
<dbReference type="Pfam" id="PF01479">
    <property type="entry name" value="S4"/>
    <property type="match status" value="1"/>
</dbReference>
<feature type="region of interest" description="Disordered" evidence="5">
    <location>
        <begin position="259"/>
        <end position="424"/>
    </location>
</feature>
<accession>A0A5C5Z8E0</accession>
<keyword evidence="8" id="KW-1185">Reference proteome</keyword>
<dbReference type="SUPFAM" id="SSF55174">
    <property type="entry name" value="Alpha-L RNA-binding motif"/>
    <property type="match status" value="1"/>
</dbReference>
<feature type="domain" description="RNA-binding S4" evidence="6">
    <location>
        <begin position="26"/>
        <end position="91"/>
    </location>
</feature>